<dbReference type="AlphaFoldDB" id="A0A4S9BBS4"/>
<comment type="caution">
    <text evidence="2">The sequence shown here is derived from an EMBL/GenBank/DDBJ whole genome shotgun (WGS) entry which is preliminary data.</text>
</comment>
<proteinExistence type="predicted"/>
<gene>
    <name evidence="2" type="ORF">D6D28_10575</name>
</gene>
<name>A0A4S9BBS4_AURPU</name>
<feature type="compositionally biased region" description="Basic and acidic residues" evidence="1">
    <location>
        <begin position="56"/>
        <end position="71"/>
    </location>
</feature>
<evidence type="ECO:0000313" key="3">
    <source>
        <dbReference type="Proteomes" id="UP000304951"/>
    </source>
</evidence>
<evidence type="ECO:0000313" key="2">
    <source>
        <dbReference type="EMBL" id="THV63563.1"/>
    </source>
</evidence>
<accession>A0A4S9BBS4</accession>
<reference evidence="2 3" key="1">
    <citation type="submission" date="2018-10" db="EMBL/GenBank/DDBJ databases">
        <title>Fifty Aureobasidium pullulans genomes reveal a recombining polyextremotolerant generalist.</title>
        <authorList>
            <person name="Gostincar C."/>
            <person name="Turk M."/>
            <person name="Zajc J."/>
            <person name="Gunde-Cimerman N."/>
        </authorList>
    </citation>
    <scope>NUCLEOTIDE SEQUENCE [LARGE SCALE GENOMIC DNA]</scope>
    <source>
        <strain evidence="2 3">EXF-11900</strain>
    </source>
</reference>
<feature type="region of interest" description="Disordered" evidence="1">
    <location>
        <begin position="1"/>
        <end position="102"/>
    </location>
</feature>
<sequence length="112" mass="11769">MASTASLIRNPDSGYSVKTLSKNRPAAIVLPGNGNDSDDEEVSTPSKTPKAPKSMARGENKSEAEAPKSDDQEAEDDGFFKAKGKKLEAGNGARGANNDDFDDEGCAFLGFL</sequence>
<organism evidence="2 3">
    <name type="scientific">Aureobasidium pullulans</name>
    <name type="common">Black yeast</name>
    <name type="synonym">Pullularia pullulans</name>
    <dbReference type="NCBI Taxonomy" id="5580"/>
    <lineage>
        <taxon>Eukaryota</taxon>
        <taxon>Fungi</taxon>
        <taxon>Dikarya</taxon>
        <taxon>Ascomycota</taxon>
        <taxon>Pezizomycotina</taxon>
        <taxon>Dothideomycetes</taxon>
        <taxon>Dothideomycetidae</taxon>
        <taxon>Dothideales</taxon>
        <taxon>Saccotheciaceae</taxon>
        <taxon>Aureobasidium</taxon>
    </lineage>
</organism>
<dbReference type="Proteomes" id="UP000304951">
    <property type="component" value="Unassembled WGS sequence"/>
</dbReference>
<evidence type="ECO:0000256" key="1">
    <source>
        <dbReference type="SAM" id="MobiDB-lite"/>
    </source>
</evidence>
<protein>
    <submittedName>
        <fullName evidence="2">Uncharacterized protein</fullName>
    </submittedName>
</protein>
<dbReference type="EMBL" id="QZAF01001161">
    <property type="protein sequence ID" value="THV63563.1"/>
    <property type="molecule type" value="Genomic_DNA"/>
</dbReference>